<reference evidence="1" key="1">
    <citation type="submission" date="2020-06" db="EMBL/GenBank/DDBJ databases">
        <title>WGS assembly of Ceratodon purpureus strain R40.</title>
        <authorList>
            <person name="Carey S.B."/>
            <person name="Jenkins J."/>
            <person name="Shu S."/>
            <person name="Lovell J.T."/>
            <person name="Sreedasyam A."/>
            <person name="Maumus F."/>
            <person name="Tiley G.P."/>
            <person name="Fernandez-Pozo N."/>
            <person name="Barry K."/>
            <person name="Chen C."/>
            <person name="Wang M."/>
            <person name="Lipzen A."/>
            <person name="Daum C."/>
            <person name="Saski C.A."/>
            <person name="Payton A.C."/>
            <person name="Mcbreen J.C."/>
            <person name="Conrad R.E."/>
            <person name="Kollar L.M."/>
            <person name="Olsson S."/>
            <person name="Huttunen S."/>
            <person name="Landis J.B."/>
            <person name="Wickett N.J."/>
            <person name="Johnson M.G."/>
            <person name="Rensing S.A."/>
            <person name="Grimwood J."/>
            <person name="Schmutz J."/>
            <person name="Mcdaniel S.F."/>
        </authorList>
    </citation>
    <scope>NUCLEOTIDE SEQUENCE</scope>
    <source>
        <strain evidence="1">R40</strain>
    </source>
</reference>
<sequence>MHELNSQPRHSSSISGSFWPSFGIDAYIYLSPRITLATPHCHCSCANLVRCFSGWCGCRLACFFGGRRSAA</sequence>
<accession>A0A8T0I7G0</accession>
<keyword evidence="2" id="KW-1185">Reference proteome</keyword>
<dbReference type="EMBL" id="CM026424">
    <property type="protein sequence ID" value="KAG0578889.1"/>
    <property type="molecule type" value="Genomic_DNA"/>
</dbReference>
<comment type="caution">
    <text evidence="1">The sequence shown here is derived from an EMBL/GenBank/DDBJ whole genome shotgun (WGS) entry which is preliminary data.</text>
</comment>
<protein>
    <submittedName>
        <fullName evidence="1">Uncharacterized protein</fullName>
    </submittedName>
</protein>
<evidence type="ECO:0000313" key="1">
    <source>
        <dbReference type="EMBL" id="KAG0578889.1"/>
    </source>
</evidence>
<gene>
    <name evidence="1" type="ORF">KC19_4G057200</name>
</gene>
<name>A0A8T0I7G0_CERPU</name>
<organism evidence="1 2">
    <name type="scientific">Ceratodon purpureus</name>
    <name type="common">Fire moss</name>
    <name type="synonym">Dicranum purpureum</name>
    <dbReference type="NCBI Taxonomy" id="3225"/>
    <lineage>
        <taxon>Eukaryota</taxon>
        <taxon>Viridiplantae</taxon>
        <taxon>Streptophyta</taxon>
        <taxon>Embryophyta</taxon>
        <taxon>Bryophyta</taxon>
        <taxon>Bryophytina</taxon>
        <taxon>Bryopsida</taxon>
        <taxon>Dicranidae</taxon>
        <taxon>Pseudoditrichales</taxon>
        <taxon>Ditrichaceae</taxon>
        <taxon>Ceratodon</taxon>
    </lineage>
</organism>
<proteinExistence type="predicted"/>
<dbReference type="Proteomes" id="UP000822688">
    <property type="component" value="Chromosome 4"/>
</dbReference>
<evidence type="ECO:0000313" key="2">
    <source>
        <dbReference type="Proteomes" id="UP000822688"/>
    </source>
</evidence>
<dbReference type="AlphaFoldDB" id="A0A8T0I7G0"/>